<reference evidence="1" key="1">
    <citation type="submission" date="2013-04" db="EMBL/GenBank/DDBJ databases">
        <authorList>
            <person name="Qu J."/>
            <person name="Murali S.C."/>
            <person name="Bandaranaike D."/>
            <person name="Bellair M."/>
            <person name="Blankenburg K."/>
            <person name="Chao H."/>
            <person name="Dinh H."/>
            <person name="Doddapaneni H."/>
            <person name="Downs B."/>
            <person name="Dugan-Rocha S."/>
            <person name="Elkadiri S."/>
            <person name="Gnanaolivu R.D."/>
            <person name="Hernandez B."/>
            <person name="Javaid M."/>
            <person name="Jayaseelan J.C."/>
            <person name="Lee S."/>
            <person name="Li M."/>
            <person name="Ming W."/>
            <person name="Munidasa M."/>
            <person name="Muniz J."/>
            <person name="Nguyen L."/>
            <person name="Ongeri F."/>
            <person name="Osuji N."/>
            <person name="Pu L.-L."/>
            <person name="Puazo M."/>
            <person name="Qu C."/>
            <person name="Quiroz J."/>
            <person name="Raj R."/>
            <person name="Weissenberger G."/>
            <person name="Xin Y."/>
            <person name="Zou X."/>
            <person name="Han Y."/>
            <person name="Richards S."/>
            <person name="Worley K."/>
            <person name="Muzny D."/>
            <person name="Gibbs R."/>
        </authorList>
    </citation>
    <scope>NUCLEOTIDE SEQUENCE</scope>
    <source>
        <strain evidence="1">Sampled in the wild</strain>
    </source>
</reference>
<protein>
    <submittedName>
        <fullName evidence="1">Uncharacterized protein</fullName>
    </submittedName>
</protein>
<proteinExistence type="predicted"/>
<accession>A0A8K0K423</accession>
<evidence type="ECO:0000313" key="1">
    <source>
        <dbReference type="EMBL" id="KAG8225613.1"/>
    </source>
</evidence>
<gene>
    <name evidence="1" type="ORF">J437_LFUL004184</name>
</gene>
<organism evidence="1 2">
    <name type="scientific">Ladona fulva</name>
    <name type="common">Scarce chaser dragonfly</name>
    <name type="synonym">Libellula fulva</name>
    <dbReference type="NCBI Taxonomy" id="123851"/>
    <lineage>
        <taxon>Eukaryota</taxon>
        <taxon>Metazoa</taxon>
        <taxon>Ecdysozoa</taxon>
        <taxon>Arthropoda</taxon>
        <taxon>Hexapoda</taxon>
        <taxon>Insecta</taxon>
        <taxon>Pterygota</taxon>
        <taxon>Palaeoptera</taxon>
        <taxon>Odonata</taxon>
        <taxon>Epiprocta</taxon>
        <taxon>Anisoptera</taxon>
        <taxon>Libelluloidea</taxon>
        <taxon>Libellulidae</taxon>
        <taxon>Ladona</taxon>
    </lineage>
</organism>
<keyword evidence="2" id="KW-1185">Reference proteome</keyword>
<reference evidence="1" key="2">
    <citation type="submission" date="2017-10" db="EMBL/GenBank/DDBJ databases">
        <title>Ladona fulva Genome sequencing and assembly.</title>
        <authorList>
            <person name="Murali S."/>
            <person name="Richards S."/>
            <person name="Bandaranaike D."/>
            <person name="Bellair M."/>
            <person name="Blankenburg K."/>
            <person name="Chao H."/>
            <person name="Dinh H."/>
            <person name="Doddapaneni H."/>
            <person name="Dugan-Rocha S."/>
            <person name="Elkadiri S."/>
            <person name="Gnanaolivu R."/>
            <person name="Hernandez B."/>
            <person name="Skinner E."/>
            <person name="Javaid M."/>
            <person name="Lee S."/>
            <person name="Li M."/>
            <person name="Ming W."/>
            <person name="Munidasa M."/>
            <person name="Muniz J."/>
            <person name="Nguyen L."/>
            <person name="Hughes D."/>
            <person name="Osuji N."/>
            <person name="Pu L.-L."/>
            <person name="Puazo M."/>
            <person name="Qu C."/>
            <person name="Quiroz J."/>
            <person name="Raj R."/>
            <person name="Weissenberger G."/>
            <person name="Xin Y."/>
            <person name="Zou X."/>
            <person name="Han Y."/>
            <person name="Worley K."/>
            <person name="Muzny D."/>
            <person name="Gibbs R."/>
        </authorList>
    </citation>
    <scope>NUCLEOTIDE SEQUENCE</scope>
    <source>
        <strain evidence="1">Sampled in the wild</strain>
    </source>
</reference>
<dbReference type="Proteomes" id="UP000792457">
    <property type="component" value="Unassembled WGS sequence"/>
</dbReference>
<dbReference type="EMBL" id="KZ308244">
    <property type="protein sequence ID" value="KAG8225613.1"/>
    <property type="molecule type" value="Genomic_DNA"/>
</dbReference>
<dbReference type="OrthoDB" id="8195432at2759"/>
<evidence type="ECO:0000313" key="2">
    <source>
        <dbReference type="Proteomes" id="UP000792457"/>
    </source>
</evidence>
<comment type="caution">
    <text evidence="1">The sequence shown here is derived from an EMBL/GenBank/DDBJ whole genome shotgun (WGS) entry which is preliminary data.</text>
</comment>
<sequence>MTVPFENTRWRLLEERQRKKERYAALADHLATRGYAMSVDAIAMGSLGAWDPENDKVLQSLGILKRYCEVMKRLMVSDSIRWSRDINVEHIMVHRQYED</sequence>
<name>A0A8K0K423_LADFU</name>
<dbReference type="AlphaFoldDB" id="A0A8K0K423"/>